<protein>
    <submittedName>
        <fullName evidence="2">Uncharacterized protein</fullName>
    </submittedName>
</protein>
<evidence type="ECO:0000313" key="3">
    <source>
        <dbReference type="Proteomes" id="UP000663452"/>
    </source>
</evidence>
<evidence type="ECO:0000313" key="2">
    <source>
        <dbReference type="EMBL" id="QSF43600.1"/>
    </source>
</evidence>
<evidence type="ECO:0000256" key="1">
    <source>
        <dbReference type="SAM" id="Phobius"/>
    </source>
</evidence>
<feature type="transmembrane region" description="Helical" evidence="1">
    <location>
        <begin position="6"/>
        <end position="23"/>
    </location>
</feature>
<feature type="transmembrane region" description="Helical" evidence="1">
    <location>
        <begin position="190"/>
        <end position="208"/>
    </location>
</feature>
<feature type="transmembrane region" description="Helical" evidence="1">
    <location>
        <begin position="35"/>
        <end position="51"/>
    </location>
</feature>
<dbReference type="EMBL" id="CP070969">
    <property type="protein sequence ID" value="QSF43600.1"/>
    <property type="molecule type" value="Genomic_DNA"/>
</dbReference>
<accession>A0ABX7LAX0</accession>
<feature type="transmembrane region" description="Helical" evidence="1">
    <location>
        <begin position="63"/>
        <end position="85"/>
    </location>
</feature>
<feature type="transmembrane region" description="Helical" evidence="1">
    <location>
        <begin position="118"/>
        <end position="139"/>
    </location>
</feature>
<feature type="transmembrane region" description="Helical" evidence="1">
    <location>
        <begin position="92"/>
        <end position="112"/>
    </location>
</feature>
<dbReference type="Proteomes" id="UP000663452">
    <property type="component" value="Chromosome"/>
</dbReference>
<proteinExistence type="predicted"/>
<organism evidence="2 3">
    <name type="scientific">Paenibacillus tianjinensis</name>
    <dbReference type="NCBI Taxonomy" id="2810347"/>
    <lineage>
        <taxon>Bacteria</taxon>
        <taxon>Bacillati</taxon>
        <taxon>Bacillota</taxon>
        <taxon>Bacilli</taxon>
        <taxon>Bacillales</taxon>
        <taxon>Paenibacillaceae</taxon>
        <taxon>Paenibacillus</taxon>
    </lineage>
</organism>
<keyword evidence="1" id="KW-0812">Transmembrane</keyword>
<gene>
    <name evidence="2" type="ORF">JRJ22_20280</name>
</gene>
<sequence>MLDFVLFILFSVLESTALFYLAFKIFKIDLYPKEIVFAGLIMAFFSYEVRIESGMAEIDVFTQYLLVFCFIWMLFRIHVFYAAIMTGMVYQFYMLIQSLLYLLMKPIGVIGLEFHSVTIGVYLMQTLSALTAFSIGRFIGKRRKGFDFIPDKPEVKLAINCHKKILFALSLPSILIIFLMIYLSENFSQFFIIIPICYAVLLFGYLNFSFKTNRGDDF</sequence>
<name>A0ABX7LAX0_9BACL</name>
<dbReference type="RefSeq" id="WP_206101231.1">
    <property type="nucleotide sequence ID" value="NZ_CP070969.1"/>
</dbReference>
<feature type="transmembrane region" description="Helical" evidence="1">
    <location>
        <begin position="165"/>
        <end position="184"/>
    </location>
</feature>
<reference evidence="2 3" key="1">
    <citation type="submission" date="2021-02" db="EMBL/GenBank/DDBJ databases">
        <title>Paenibacillus tianjinensis sp. nov.</title>
        <authorList>
            <person name="Liu H."/>
        </authorList>
    </citation>
    <scope>NUCLEOTIDE SEQUENCE [LARGE SCALE GENOMIC DNA]</scope>
    <source>
        <strain evidence="2 3">TB2019</strain>
    </source>
</reference>
<keyword evidence="1" id="KW-1133">Transmembrane helix</keyword>
<keyword evidence="1" id="KW-0472">Membrane</keyword>
<keyword evidence="3" id="KW-1185">Reference proteome</keyword>